<organism evidence="2 3">
    <name type="scientific">Amantichitinum ursilacus</name>
    <dbReference type="NCBI Taxonomy" id="857265"/>
    <lineage>
        <taxon>Bacteria</taxon>
        <taxon>Pseudomonadati</taxon>
        <taxon>Pseudomonadota</taxon>
        <taxon>Betaproteobacteria</taxon>
        <taxon>Neisseriales</taxon>
        <taxon>Chitinibacteraceae</taxon>
        <taxon>Amantichitinum</taxon>
    </lineage>
</organism>
<reference evidence="2 3" key="1">
    <citation type="submission" date="2015-07" db="EMBL/GenBank/DDBJ databases">
        <title>Draft genome sequence of the Amantichitinum ursilacus IGB-41, a new chitin-degrading bacterium.</title>
        <authorList>
            <person name="Kirstahler P."/>
            <person name="Guenther M."/>
            <person name="Grumaz C."/>
            <person name="Rupp S."/>
            <person name="Zibek S."/>
            <person name="Sohn K."/>
        </authorList>
    </citation>
    <scope>NUCLEOTIDE SEQUENCE [LARGE SCALE GENOMIC DNA]</scope>
    <source>
        <strain evidence="2 3">IGB-41</strain>
    </source>
</reference>
<evidence type="ECO:0000256" key="1">
    <source>
        <dbReference type="SAM" id="Phobius"/>
    </source>
</evidence>
<keyword evidence="1" id="KW-0812">Transmembrane</keyword>
<sequence length="54" mass="6135">MEWQDFLRIGVTVLGFLCFVAIIMWAFSKGTKPEMDEAAQAVLLDDDLPHAEHQ</sequence>
<comment type="caution">
    <text evidence="2">The sequence shown here is derived from an EMBL/GenBank/DDBJ whole genome shotgun (WGS) entry which is preliminary data.</text>
</comment>
<keyword evidence="1" id="KW-1133">Transmembrane helix</keyword>
<evidence type="ECO:0000313" key="2">
    <source>
        <dbReference type="EMBL" id="KPC55089.1"/>
    </source>
</evidence>
<name>A0A0N0GR44_9NEIS</name>
<keyword evidence="3" id="KW-1185">Reference proteome</keyword>
<keyword evidence="1" id="KW-0472">Membrane</keyword>
<feature type="transmembrane region" description="Helical" evidence="1">
    <location>
        <begin position="6"/>
        <end position="27"/>
    </location>
</feature>
<dbReference type="Pfam" id="PF05545">
    <property type="entry name" value="FixQ"/>
    <property type="match status" value="1"/>
</dbReference>
<dbReference type="Proteomes" id="UP000037939">
    <property type="component" value="Unassembled WGS sequence"/>
</dbReference>
<dbReference type="InterPro" id="IPR008621">
    <property type="entry name" value="Cbb3-typ_cyt_oxidase_comp"/>
</dbReference>
<proteinExistence type="predicted"/>
<evidence type="ECO:0000313" key="3">
    <source>
        <dbReference type="Proteomes" id="UP000037939"/>
    </source>
</evidence>
<accession>A0A0N0GR44</accession>
<protein>
    <submittedName>
        <fullName evidence="2">Cbb3-type cytochrome oxidase component FixQ</fullName>
    </submittedName>
</protein>
<dbReference type="AlphaFoldDB" id="A0A0N0GR44"/>
<dbReference type="RefSeq" id="WP_083458657.1">
    <property type="nucleotide sequence ID" value="NZ_LAQT01000001.1"/>
</dbReference>
<gene>
    <name evidence="2" type="ORF">WG78_00480</name>
</gene>
<dbReference type="OrthoDB" id="8604580at2"/>
<dbReference type="EMBL" id="LAQT01000001">
    <property type="protein sequence ID" value="KPC55089.1"/>
    <property type="molecule type" value="Genomic_DNA"/>
</dbReference>
<dbReference type="STRING" id="857265.WG78_00480"/>